<evidence type="ECO:0000256" key="1">
    <source>
        <dbReference type="ARBA" id="ARBA00001971"/>
    </source>
</evidence>
<dbReference type="GO" id="GO:0004497">
    <property type="term" value="F:monooxygenase activity"/>
    <property type="evidence" value="ECO:0007669"/>
    <property type="project" value="UniProtKB-KW"/>
</dbReference>
<dbReference type="Gene3D" id="1.10.630.10">
    <property type="entry name" value="Cytochrome P450"/>
    <property type="match status" value="1"/>
</dbReference>
<evidence type="ECO:0000256" key="9">
    <source>
        <dbReference type="ARBA" id="ARBA00023002"/>
    </source>
</evidence>
<name>A0AA86IZU2_TRAVE</name>
<evidence type="ECO:0000256" key="12">
    <source>
        <dbReference type="ARBA" id="ARBA00023136"/>
    </source>
</evidence>
<dbReference type="PANTHER" id="PTHR46300">
    <property type="entry name" value="P450, PUTATIVE (EUROFUNG)-RELATED-RELATED"/>
    <property type="match status" value="1"/>
</dbReference>
<dbReference type="SUPFAM" id="SSF48264">
    <property type="entry name" value="Cytochrome P450"/>
    <property type="match status" value="1"/>
</dbReference>
<evidence type="ECO:0000256" key="2">
    <source>
        <dbReference type="ARBA" id="ARBA00004167"/>
    </source>
</evidence>
<dbReference type="InterPro" id="IPR001128">
    <property type="entry name" value="Cyt_P450"/>
</dbReference>
<dbReference type="InterPro" id="IPR002401">
    <property type="entry name" value="Cyt_P450_E_grp-I"/>
</dbReference>
<feature type="binding site" description="axial binding residue" evidence="13">
    <location>
        <position position="437"/>
    </location>
    <ligand>
        <name>heme</name>
        <dbReference type="ChEBI" id="CHEBI:30413"/>
    </ligand>
    <ligandPart>
        <name>Fe</name>
        <dbReference type="ChEBI" id="CHEBI:18248"/>
    </ligandPart>
</feature>
<dbReference type="AlphaFoldDB" id="A0AA86IZU2"/>
<keyword evidence="11 14" id="KW-0503">Monooxygenase</keyword>
<keyword evidence="12" id="KW-0472">Membrane</keyword>
<dbReference type="GO" id="GO:0016020">
    <property type="term" value="C:membrane"/>
    <property type="evidence" value="ECO:0007669"/>
    <property type="project" value="UniProtKB-SubCell"/>
</dbReference>
<dbReference type="InterPro" id="IPR036396">
    <property type="entry name" value="Cyt_P450_sf"/>
</dbReference>
<comment type="pathway">
    <text evidence="3">Secondary metabolite biosynthesis.</text>
</comment>
<dbReference type="PRINTS" id="PR00385">
    <property type="entry name" value="P450"/>
</dbReference>
<evidence type="ECO:0000256" key="8">
    <source>
        <dbReference type="ARBA" id="ARBA00022989"/>
    </source>
</evidence>
<dbReference type="PANTHER" id="PTHR46300:SF7">
    <property type="entry name" value="P450, PUTATIVE (EUROFUNG)-RELATED"/>
    <property type="match status" value="1"/>
</dbReference>
<evidence type="ECO:0000256" key="5">
    <source>
        <dbReference type="ARBA" id="ARBA00022617"/>
    </source>
</evidence>
<keyword evidence="10 13" id="KW-0408">Iron</keyword>
<organism evidence="15">
    <name type="scientific">Trametes versicolor</name>
    <name type="common">White-rot fungus</name>
    <name type="synonym">Coriolus versicolor</name>
    <dbReference type="NCBI Taxonomy" id="5325"/>
    <lineage>
        <taxon>Eukaryota</taxon>
        <taxon>Fungi</taxon>
        <taxon>Dikarya</taxon>
        <taxon>Basidiomycota</taxon>
        <taxon>Agaricomycotina</taxon>
        <taxon>Agaricomycetes</taxon>
        <taxon>Polyporales</taxon>
        <taxon>Polyporaceae</taxon>
        <taxon>Trametes</taxon>
    </lineage>
</organism>
<comment type="subcellular location">
    <subcellularLocation>
        <location evidence="2">Membrane</location>
        <topology evidence="2">Single-pass membrane protein</topology>
    </subcellularLocation>
</comment>
<evidence type="ECO:0000256" key="10">
    <source>
        <dbReference type="ARBA" id="ARBA00023004"/>
    </source>
</evidence>
<comment type="cofactor">
    <cofactor evidence="1 13">
        <name>heme</name>
        <dbReference type="ChEBI" id="CHEBI:30413"/>
    </cofactor>
</comment>
<proteinExistence type="evidence at transcript level"/>
<evidence type="ECO:0000256" key="11">
    <source>
        <dbReference type="ARBA" id="ARBA00023033"/>
    </source>
</evidence>
<dbReference type="PRINTS" id="PR00463">
    <property type="entry name" value="EP450I"/>
</dbReference>
<keyword evidence="8" id="KW-1133">Transmembrane helix</keyword>
<evidence type="ECO:0000256" key="13">
    <source>
        <dbReference type="PIRSR" id="PIRSR602401-1"/>
    </source>
</evidence>
<sequence length="506" mass="57078">MIWLWVGLFFACVGIILRPVKHRLPLPPGPRGLPIIGNILDYPALDLGRGFRALATRYGSLVHLKILGHSIVAIDSSHTVRELLDKRSRNYADRPDAVMARLTSLTEFNLPLMRYGQEWRTHRRFFHQTLSLKTFESTYRPHIRKFAHDLLRNLLENPKDFSRHIRHAFAASVLNVGYGIEVSKDDDKYVNMLHSVHDLIEDAVVPGKYLVELFPVMQNLPSWFPGTRFRKDALFVRKGTQEVLHALYGEGKRRMASGSAKDSMLSATLQRTSNFDPKATAEEEEICAGALMTTYMAGSDTTMASLRAFFLAMAMYPDVQKKAQAELDRVLGQTRLPEFEDRGNLPYLNAVVKELTRWHVVAPIGLPHAALEDDEYNGLFIPKGAMIISNFWSYSRDPDVYPDPGTFDPERFLEDGKLSPGARDPYAYIFGLGRRVCPGRHLADASLFLACASILRAFNITPPLDENGHPVKLEAKVTTGLVISHPEEFECIVEPRSTESAYLVRA</sequence>
<accession>A0AA86IZU2</accession>
<dbReference type="Pfam" id="PF00067">
    <property type="entry name" value="p450"/>
    <property type="match status" value="1"/>
</dbReference>
<evidence type="ECO:0000256" key="7">
    <source>
        <dbReference type="ARBA" id="ARBA00022723"/>
    </source>
</evidence>
<dbReference type="GO" id="GO:0005506">
    <property type="term" value="F:iron ion binding"/>
    <property type="evidence" value="ECO:0007669"/>
    <property type="project" value="InterPro"/>
</dbReference>
<evidence type="ECO:0000256" key="4">
    <source>
        <dbReference type="ARBA" id="ARBA00010617"/>
    </source>
</evidence>
<dbReference type="CDD" id="cd11065">
    <property type="entry name" value="CYP64-like"/>
    <property type="match status" value="1"/>
</dbReference>
<keyword evidence="5 13" id="KW-0349">Heme</keyword>
<dbReference type="InterPro" id="IPR050364">
    <property type="entry name" value="Cytochrome_P450_fung"/>
</dbReference>
<dbReference type="InterPro" id="IPR017972">
    <property type="entry name" value="Cyt_P450_CS"/>
</dbReference>
<keyword evidence="7 13" id="KW-0479">Metal-binding</keyword>
<evidence type="ECO:0000313" key="15">
    <source>
        <dbReference type="EMBL" id="BED43014.1"/>
    </source>
</evidence>
<evidence type="ECO:0000256" key="6">
    <source>
        <dbReference type="ARBA" id="ARBA00022692"/>
    </source>
</evidence>
<dbReference type="GO" id="GO:0016705">
    <property type="term" value="F:oxidoreductase activity, acting on paired donors, with incorporation or reduction of molecular oxygen"/>
    <property type="evidence" value="ECO:0007669"/>
    <property type="project" value="InterPro"/>
</dbReference>
<keyword evidence="9 14" id="KW-0560">Oxidoreductase</keyword>
<keyword evidence="6" id="KW-0812">Transmembrane</keyword>
<gene>
    <name evidence="15" type="primary">CYP5359AN2</name>
</gene>
<comment type="similarity">
    <text evidence="4 14">Belongs to the cytochrome P450 family.</text>
</comment>
<dbReference type="PROSITE" id="PS00086">
    <property type="entry name" value="CYTOCHROME_P450"/>
    <property type="match status" value="1"/>
</dbReference>
<evidence type="ECO:0000256" key="14">
    <source>
        <dbReference type="RuleBase" id="RU000461"/>
    </source>
</evidence>
<protein>
    <submittedName>
        <fullName evidence="15">Cytochrome P450 monooxygenase</fullName>
    </submittedName>
</protein>
<dbReference type="EMBL" id="LC761769">
    <property type="protein sequence ID" value="BED43014.1"/>
    <property type="molecule type" value="mRNA"/>
</dbReference>
<reference evidence="15" key="1">
    <citation type="submission" date="2023-03" db="EMBL/GenBank/DDBJ databases">
        <title>cytochrome P450 monooxygenase from Trametes versicolor.</title>
        <authorList>
            <person name="Ichinose H."/>
        </authorList>
    </citation>
    <scope>NUCLEOTIDE SEQUENCE</scope>
    <source>
        <strain evidence="15">NBRC 30340</strain>
    </source>
</reference>
<evidence type="ECO:0000256" key="3">
    <source>
        <dbReference type="ARBA" id="ARBA00005179"/>
    </source>
</evidence>
<dbReference type="GO" id="GO:0020037">
    <property type="term" value="F:heme binding"/>
    <property type="evidence" value="ECO:0007669"/>
    <property type="project" value="InterPro"/>
</dbReference>